<dbReference type="GO" id="GO:0008137">
    <property type="term" value="F:NADH dehydrogenase (ubiquinone) activity"/>
    <property type="evidence" value="ECO:0007669"/>
    <property type="project" value="UniProtKB-UniRule"/>
</dbReference>
<evidence type="ECO:0000256" key="12">
    <source>
        <dbReference type="ARBA" id="ARBA00023075"/>
    </source>
</evidence>
<keyword evidence="10 16" id="KW-1133">Transmembrane helix</keyword>
<keyword evidence="8" id="KW-1278">Translocase</keyword>
<feature type="transmembrane region" description="Helical" evidence="16">
    <location>
        <begin position="185"/>
        <end position="205"/>
    </location>
</feature>
<dbReference type="PRINTS" id="PR01437">
    <property type="entry name" value="NUOXDRDTASE4"/>
</dbReference>
<evidence type="ECO:0000256" key="10">
    <source>
        <dbReference type="ARBA" id="ARBA00022989"/>
    </source>
</evidence>
<keyword evidence="6 16" id="KW-0679">Respiratory chain</keyword>
<dbReference type="GO" id="GO:0003954">
    <property type="term" value="F:NADH dehydrogenase activity"/>
    <property type="evidence" value="ECO:0007669"/>
    <property type="project" value="TreeGrafter"/>
</dbReference>
<feature type="transmembrane region" description="Helical" evidence="16">
    <location>
        <begin position="89"/>
        <end position="108"/>
    </location>
</feature>
<dbReference type="EMBL" id="KU057942">
    <property type="protein sequence ID" value="AMZ79729.1"/>
    <property type="molecule type" value="Genomic_DNA"/>
</dbReference>
<feature type="transmembrane region" description="Helical" evidence="16">
    <location>
        <begin position="154"/>
        <end position="173"/>
    </location>
</feature>
<dbReference type="GO" id="GO:0015990">
    <property type="term" value="P:electron transport coupled proton transport"/>
    <property type="evidence" value="ECO:0007669"/>
    <property type="project" value="TreeGrafter"/>
</dbReference>
<accession>A0A166A468</accession>
<evidence type="ECO:0000256" key="8">
    <source>
        <dbReference type="ARBA" id="ARBA00022967"/>
    </source>
</evidence>
<dbReference type="EC" id="7.1.1.2" evidence="3 16"/>
<evidence type="ECO:0000256" key="6">
    <source>
        <dbReference type="ARBA" id="ARBA00022660"/>
    </source>
</evidence>
<evidence type="ECO:0000256" key="11">
    <source>
        <dbReference type="ARBA" id="ARBA00023027"/>
    </source>
</evidence>
<comment type="subcellular location">
    <subcellularLocation>
        <location evidence="1 16">Mitochondrion membrane</location>
        <topology evidence="1 16">Multi-pass membrane protein</topology>
    </subcellularLocation>
</comment>
<evidence type="ECO:0000256" key="17">
    <source>
        <dbReference type="SAM" id="SignalP"/>
    </source>
</evidence>
<proteinExistence type="inferred from homology"/>
<keyword evidence="17" id="KW-0732">Signal</keyword>
<evidence type="ECO:0000259" key="18">
    <source>
        <dbReference type="Pfam" id="PF00361"/>
    </source>
</evidence>
<evidence type="ECO:0000256" key="14">
    <source>
        <dbReference type="ARBA" id="ARBA00023136"/>
    </source>
</evidence>
<comment type="function">
    <text evidence="16">Core subunit of the mitochondrial membrane respiratory chain NADH dehydrogenase (Complex I) which catalyzes electron transfer from NADH through the respiratory chain, using ubiquinone as an electron acceptor. Essential for the catalytic activity and assembly of complex I.</text>
</comment>
<evidence type="ECO:0000256" key="4">
    <source>
        <dbReference type="ARBA" id="ARBA00021006"/>
    </source>
</evidence>
<dbReference type="GO" id="GO:0031966">
    <property type="term" value="C:mitochondrial membrane"/>
    <property type="evidence" value="ECO:0007669"/>
    <property type="project" value="UniProtKB-SubCell"/>
</dbReference>
<gene>
    <name evidence="19" type="primary">NAD4</name>
</gene>
<evidence type="ECO:0000256" key="13">
    <source>
        <dbReference type="ARBA" id="ARBA00023128"/>
    </source>
</evidence>
<sequence length="402" mass="44920">MILWQILPLSLFLLSLFLLVSLSQGLNGGLLIGDLIFIDSFGIILSIIPVFSLVSLIIFINSELSFNNGVLIVLSGLSSVICFNCSNLILFFISYELSIILLLFSLFIGSPYSERNLAGWYFLGYLVFGGIPLLLCCIYSSVYAHSFSLLDNSVSLNHLLFLIFITKVPLFPFHSWLPIVHAEANSYVSIMLSGYIMKLGLLGIVRFFNISGDSLKVYVFIFFLATCYFFITCFLELDNKRWLAFLSLGHISVGMVGLFSLPQSEEFLLGSFSLGHALSVIYLFLFFNIQSSAIGSRNWIVIINNNNGSSIWLLILGTLSLIAFPPSVLFINEVFIFASNTNINSILALFCLYVFLGVLGPICILSLYLSRLSNTSNYNTDNFSILVLLSSMFIFNLYFIII</sequence>
<evidence type="ECO:0000256" key="16">
    <source>
        <dbReference type="RuleBase" id="RU003297"/>
    </source>
</evidence>
<geneLocation type="mitochondrion" evidence="19"/>
<dbReference type="AlphaFoldDB" id="A0A166A468"/>
<feature type="transmembrane region" description="Helical" evidence="16">
    <location>
        <begin position="66"/>
        <end position="83"/>
    </location>
</feature>
<keyword evidence="5 16" id="KW-0813">Transport</keyword>
<protein>
    <recommendedName>
        <fullName evidence="4 16">NADH-ubiquinone oxidoreductase chain 4</fullName>
        <ecNumber evidence="3 16">7.1.1.2</ecNumber>
    </recommendedName>
</protein>
<dbReference type="Pfam" id="PF00361">
    <property type="entry name" value="Proton_antipo_M"/>
    <property type="match status" value="1"/>
</dbReference>
<evidence type="ECO:0000256" key="5">
    <source>
        <dbReference type="ARBA" id="ARBA00022448"/>
    </source>
</evidence>
<comment type="similarity">
    <text evidence="2 16">Belongs to the complex I subunit 4 family.</text>
</comment>
<dbReference type="InterPro" id="IPR003918">
    <property type="entry name" value="NADH_UbQ_OxRdtase"/>
</dbReference>
<name>A0A166A468_9PLAT</name>
<feature type="transmembrane region" description="Helical" evidence="16">
    <location>
        <begin position="242"/>
        <end position="261"/>
    </location>
</feature>
<feature type="transmembrane region" description="Helical" evidence="16">
    <location>
        <begin position="310"/>
        <end position="331"/>
    </location>
</feature>
<evidence type="ECO:0000256" key="3">
    <source>
        <dbReference type="ARBA" id="ARBA00012944"/>
    </source>
</evidence>
<keyword evidence="11 16" id="KW-0520">NAD</keyword>
<evidence type="ECO:0000256" key="1">
    <source>
        <dbReference type="ARBA" id="ARBA00004225"/>
    </source>
</evidence>
<keyword evidence="13 16" id="KW-0496">Mitochondrion</keyword>
<keyword evidence="14 16" id="KW-0472">Membrane</keyword>
<evidence type="ECO:0000256" key="2">
    <source>
        <dbReference type="ARBA" id="ARBA00009025"/>
    </source>
</evidence>
<feature type="signal peptide" evidence="17">
    <location>
        <begin position="1"/>
        <end position="25"/>
    </location>
</feature>
<evidence type="ECO:0000256" key="15">
    <source>
        <dbReference type="ARBA" id="ARBA00049551"/>
    </source>
</evidence>
<dbReference type="GO" id="GO:0048039">
    <property type="term" value="F:ubiquinone binding"/>
    <property type="evidence" value="ECO:0007669"/>
    <property type="project" value="TreeGrafter"/>
</dbReference>
<comment type="catalytic activity">
    <reaction evidence="15 16">
        <text>a ubiquinone + NADH + 5 H(+)(in) = a ubiquinol + NAD(+) + 4 H(+)(out)</text>
        <dbReference type="Rhea" id="RHEA:29091"/>
        <dbReference type="Rhea" id="RHEA-COMP:9565"/>
        <dbReference type="Rhea" id="RHEA-COMP:9566"/>
        <dbReference type="ChEBI" id="CHEBI:15378"/>
        <dbReference type="ChEBI" id="CHEBI:16389"/>
        <dbReference type="ChEBI" id="CHEBI:17976"/>
        <dbReference type="ChEBI" id="CHEBI:57540"/>
        <dbReference type="ChEBI" id="CHEBI:57945"/>
        <dbReference type="EC" id="7.1.1.2"/>
    </reaction>
</comment>
<feature type="transmembrane region" description="Helical" evidence="16">
    <location>
        <begin position="120"/>
        <end position="142"/>
    </location>
</feature>
<dbReference type="PANTHER" id="PTHR43507:SF20">
    <property type="entry name" value="NADH-UBIQUINONE OXIDOREDUCTASE CHAIN 4"/>
    <property type="match status" value="1"/>
</dbReference>
<keyword evidence="12 16" id="KW-0830">Ubiquinone</keyword>
<dbReference type="InterPro" id="IPR001750">
    <property type="entry name" value="ND/Mrp_TM"/>
</dbReference>
<evidence type="ECO:0000256" key="7">
    <source>
        <dbReference type="ARBA" id="ARBA00022692"/>
    </source>
</evidence>
<dbReference type="GO" id="GO:0042773">
    <property type="term" value="P:ATP synthesis coupled electron transport"/>
    <property type="evidence" value="ECO:0007669"/>
    <property type="project" value="InterPro"/>
</dbReference>
<feature type="transmembrane region" description="Helical" evidence="16">
    <location>
        <begin position="267"/>
        <end position="289"/>
    </location>
</feature>
<organism evidence="19">
    <name type="scientific">Gyrodactylus kobayashii</name>
    <dbReference type="NCBI Taxonomy" id="89149"/>
    <lineage>
        <taxon>Eukaryota</taxon>
        <taxon>Metazoa</taxon>
        <taxon>Spiralia</taxon>
        <taxon>Lophotrochozoa</taxon>
        <taxon>Platyhelminthes</taxon>
        <taxon>Monogenea</taxon>
        <taxon>Monopisthocotylea</taxon>
        <taxon>Gyrodactylidea</taxon>
        <taxon>Gyrodactylidae</taxon>
        <taxon>Gyrodactylus</taxon>
    </lineage>
</organism>
<feature type="transmembrane region" description="Helical" evidence="16">
    <location>
        <begin position="343"/>
        <end position="370"/>
    </location>
</feature>
<keyword evidence="9 16" id="KW-0249">Electron transport</keyword>
<keyword evidence="7 16" id="KW-0812">Transmembrane</keyword>
<feature type="chain" id="PRO_5007870409" description="NADH-ubiquinone oxidoreductase chain 4" evidence="17">
    <location>
        <begin position="26"/>
        <end position="402"/>
    </location>
</feature>
<evidence type="ECO:0000256" key="9">
    <source>
        <dbReference type="ARBA" id="ARBA00022982"/>
    </source>
</evidence>
<evidence type="ECO:0000313" key="19">
    <source>
        <dbReference type="EMBL" id="AMZ79729.1"/>
    </source>
</evidence>
<feature type="domain" description="NADH:quinone oxidoreductase/Mrp antiporter transmembrane" evidence="18">
    <location>
        <begin position="86"/>
        <end position="356"/>
    </location>
</feature>
<feature type="transmembrane region" description="Helical" evidence="16">
    <location>
        <begin position="382"/>
        <end position="401"/>
    </location>
</feature>
<feature type="transmembrane region" description="Helical" evidence="16">
    <location>
        <begin position="35"/>
        <end position="59"/>
    </location>
</feature>
<feature type="transmembrane region" description="Helical" evidence="16">
    <location>
        <begin position="217"/>
        <end position="235"/>
    </location>
</feature>
<dbReference type="PANTHER" id="PTHR43507">
    <property type="entry name" value="NADH-UBIQUINONE OXIDOREDUCTASE CHAIN 4"/>
    <property type="match status" value="1"/>
</dbReference>
<reference evidence="19" key="1">
    <citation type="submission" date="2015-11" db="EMBL/GenBank/DDBJ databases">
        <title>Complete mitochondrial genome of Gyrodactylus kobayashii.</title>
        <authorList>
            <person name="Zhang D."/>
            <person name="Li W.X."/>
            <person name="Zhou S."/>
            <person name="Zou H."/>
            <person name="Wang G.T."/>
        </authorList>
    </citation>
    <scope>NUCLEOTIDE SEQUENCE</scope>
</reference>